<name>A0ABP9QBS4_9RHOO</name>
<dbReference type="Pfam" id="PF01739">
    <property type="entry name" value="CheR"/>
    <property type="match status" value="1"/>
</dbReference>
<evidence type="ECO:0000256" key="1">
    <source>
        <dbReference type="ARBA" id="ARBA00001541"/>
    </source>
</evidence>
<dbReference type="InterPro" id="IPR022642">
    <property type="entry name" value="CheR_C"/>
</dbReference>
<dbReference type="Pfam" id="PF03705">
    <property type="entry name" value="CheR_N"/>
    <property type="match status" value="1"/>
</dbReference>
<evidence type="ECO:0000256" key="3">
    <source>
        <dbReference type="ARBA" id="ARBA00022679"/>
    </source>
</evidence>
<keyword evidence="3 5" id="KW-0808">Transferase</keyword>
<evidence type="ECO:0000256" key="4">
    <source>
        <dbReference type="ARBA" id="ARBA00022691"/>
    </source>
</evidence>
<dbReference type="InterPro" id="IPR029063">
    <property type="entry name" value="SAM-dependent_MTases_sf"/>
</dbReference>
<dbReference type="PROSITE" id="PS50123">
    <property type="entry name" value="CHER"/>
    <property type="match status" value="1"/>
</dbReference>
<protein>
    <recommendedName>
        <fullName evidence="5">Chemotaxis protein methyltransferase</fullName>
        <ecNumber evidence="5">2.1.1.80</ecNumber>
    </recommendedName>
</protein>
<keyword evidence="4 5" id="KW-0949">S-adenosyl-L-methionine</keyword>
<feature type="domain" description="CheR-type methyltransferase" evidence="6">
    <location>
        <begin position="23"/>
        <end position="296"/>
    </location>
</feature>
<dbReference type="EMBL" id="BAABLD010000002">
    <property type="protein sequence ID" value="GAA5158225.1"/>
    <property type="molecule type" value="Genomic_DNA"/>
</dbReference>
<dbReference type="SUPFAM" id="SSF53335">
    <property type="entry name" value="S-adenosyl-L-methionine-dependent methyltransferases"/>
    <property type="match status" value="1"/>
</dbReference>
<dbReference type="PANTHER" id="PTHR24422">
    <property type="entry name" value="CHEMOTAXIS PROTEIN METHYLTRANSFERASE"/>
    <property type="match status" value="1"/>
</dbReference>
<dbReference type="RefSeq" id="WP_345530998.1">
    <property type="nucleotide sequence ID" value="NZ_BAABLD010000002.1"/>
</dbReference>
<comment type="function">
    <text evidence="5">Methylation of the membrane-bound methyl-accepting chemotaxis proteins (MCP) to form gamma-glutamyl methyl ester residues in MCP.</text>
</comment>
<comment type="caution">
    <text evidence="7">The sequence shown here is derived from an EMBL/GenBank/DDBJ whole genome shotgun (WGS) entry which is preliminary data.</text>
</comment>
<evidence type="ECO:0000256" key="5">
    <source>
        <dbReference type="PIRNR" id="PIRNR000410"/>
    </source>
</evidence>
<gene>
    <name evidence="7" type="ORF">GCM10025770_02410</name>
</gene>
<reference evidence="8" key="1">
    <citation type="journal article" date="2019" name="Int. J. Syst. Evol. Microbiol.">
        <title>The Global Catalogue of Microorganisms (GCM) 10K type strain sequencing project: providing services to taxonomists for standard genome sequencing and annotation.</title>
        <authorList>
            <consortium name="The Broad Institute Genomics Platform"/>
            <consortium name="The Broad Institute Genome Sequencing Center for Infectious Disease"/>
            <person name="Wu L."/>
            <person name="Ma J."/>
        </authorList>
    </citation>
    <scope>NUCLEOTIDE SEQUENCE [LARGE SCALE GENOMIC DNA]</scope>
    <source>
        <strain evidence="8">JCM 18715</strain>
    </source>
</reference>
<evidence type="ECO:0000313" key="8">
    <source>
        <dbReference type="Proteomes" id="UP001500547"/>
    </source>
</evidence>
<organism evidence="7 8">
    <name type="scientific">Viridibacterium curvum</name>
    <dbReference type="NCBI Taxonomy" id="1101404"/>
    <lineage>
        <taxon>Bacteria</taxon>
        <taxon>Pseudomonadati</taxon>
        <taxon>Pseudomonadota</taxon>
        <taxon>Betaproteobacteria</taxon>
        <taxon>Rhodocyclales</taxon>
        <taxon>Rhodocyclaceae</taxon>
        <taxon>Viridibacterium</taxon>
    </lineage>
</organism>
<dbReference type="SUPFAM" id="SSF47757">
    <property type="entry name" value="Chemotaxis receptor methyltransferase CheR, N-terminal domain"/>
    <property type="match status" value="1"/>
</dbReference>
<keyword evidence="8" id="KW-1185">Reference proteome</keyword>
<dbReference type="SMART" id="SM00138">
    <property type="entry name" value="MeTrc"/>
    <property type="match status" value="1"/>
</dbReference>
<sequence length="300" mass="34253">MSGLDAARKLRESLETRPATSDIGTREFTYTAADFERVRKLIYQRAGISLSPVKQDMVYSRLARRLRAKGLKRFVDYLDQLESGHDAAEWEAFVNALTTNLTSFFREAHHFEILGEHLRKISDRRPIRIWCSAASTGEEPYTLAITACEAFGSMTPPVQIIASDLDTNVLAHGERGVYTEDRVERMEKARLQKFFLRGTGAQDGHVRVRPELQKLITFMRVNLLDNRWPLQGQFDVIFCRNVMIYFDKPTQHAILEKFLPLLRDDGLLFAGHSENFMHAAKLFRSLGRTVYAKAGTGARP</sequence>
<dbReference type="InterPro" id="IPR036804">
    <property type="entry name" value="CheR_N_sf"/>
</dbReference>
<accession>A0ABP9QBS4</accession>
<dbReference type="InterPro" id="IPR026024">
    <property type="entry name" value="Chemotaxis_MeTrfase_CheR"/>
</dbReference>
<evidence type="ECO:0000256" key="2">
    <source>
        <dbReference type="ARBA" id="ARBA00022603"/>
    </source>
</evidence>
<dbReference type="CDD" id="cd02440">
    <property type="entry name" value="AdoMet_MTases"/>
    <property type="match status" value="1"/>
</dbReference>
<dbReference type="Proteomes" id="UP001500547">
    <property type="component" value="Unassembled WGS sequence"/>
</dbReference>
<dbReference type="InterPro" id="IPR050903">
    <property type="entry name" value="Bact_Chemotaxis_MeTrfase"/>
</dbReference>
<dbReference type="InterPro" id="IPR000780">
    <property type="entry name" value="CheR_MeTrfase"/>
</dbReference>
<dbReference type="EC" id="2.1.1.80" evidence="5"/>
<proteinExistence type="predicted"/>
<keyword evidence="2 5" id="KW-0489">Methyltransferase</keyword>
<evidence type="ECO:0000313" key="7">
    <source>
        <dbReference type="EMBL" id="GAA5158225.1"/>
    </source>
</evidence>
<dbReference type="Gene3D" id="3.40.50.150">
    <property type="entry name" value="Vaccinia Virus protein VP39"/>
    <property type="match status" value="1"/>
</dbReference>
<dbReference type="PRINTS" id="PR00996">
    <property type="entry name" value="CHERMTFRASE"/>
</dbReference>
<evidence type="ECO:0000259" key="6">
    <source>
        <dbReference type="PROSITE" id="PS50123"/>
    </source>
</evidence>
<dbReference type="Gene3D" id="1.10.155.10">
    <property type="entry name" value="Chemotaxis receptor methyltransferase CheR, N-terminal domain"/>
    <property type="match status" value="1"/>
</dbReference>
<dbReference type="PIRSF" id="PIRSF000410">
    <property type="entry name" value="CheR"/>
    <property type="match status" value="1"/>
</dbReference>
<comment type="catalytic activity">
    <reaction evidence="1 5">
        <text>L-glutamyl-[protein] + S-adenosyl-L-methionine = [protein]-L-glutamate 5-O-methyl ester + S-adenosyl-L-homocysteine</text>
        <dbReference type="Rhea" id="RHEA:24452"/>
        <dbReference type="Rhea" id="RHEA-COMP:10208"/>
        <dbReference type="Rhea" id="RHEA-COMP:10311"/>
        <dbReference type="ChEBI" id="CHEBI:29973"/>
        <dbReference type="ChEBI" id="CHEBI:57856"/>
        <dbReference type="ChEBI" id="CHEBI:59789"/>
        <dbReference type="ChEBI" id="CHEBI:82795"/>
        <dbReference type="EC" id="2.1.1.80"/>
    </reaction>
</comment>
<dbReference type="PANTHER" id="PTHR24422:SF19">
    <property type="entry name" value="CHEMOTAXIS PROTEIN METHYLTRANSFERASE"/>
    <property type="match status" value="1"/>
</dbReference>
<dbReference type="InterPro" id="IPR022641">
    <property type="entry name" value="CheR_N"/>
</dbReference>